<proteinExistence type="predicted"/>
<reference evidence="2" key="1">
    <citation type="journal article" date="2014" name="Genome Biol. Evol.">
        <title>Pangenome evidence for extensive interdomain horizontal transfer affecting lineage core and shell genes in uncultured planktonic thaumarchaeota and euryarchaeota.</title>
        <authorList>
            <person name="Deschamps P."/>
            <person name="Zivanovic Y."/>
            <person name="Moreira D."/>
            <person name="Rodriguez-Valera F."/>
            <person name="Lopez-Garcia P."/>
        </authorList>
    </citation>
    <scope>NUCLEOTIDE SEQUENCE</scope>
</reference>
<accession>A0A075GJ33</accession>
<protein>
    <recommendedName>
        <fullName evidence="1">SnoaL-like domain-containing protein</fullName>
    </recommendedName>
</protein>
<dbReference type="Gene3D" id="3.10.450.50">
    <property type="match status" value="1"/>
</dbReference>
<dbReference type="SUPFAM" id="SSF54427">
    <property type="entry name" value="NTF2-like"/>
    <property type="match status" value="1"/>
</dbReference>
<dbReference type="AlphaFoldDB" id="A0A075GJ33"/>
<feature type="domain" description="SnoaL-like" evidence="1">
    <location>
        <begin position="31"/>
        <end position="152"/>
    </location>
</feature>
<organism evidence="2">
    <name type="scientific">uncultured marine thaumarchaeote KM3_16_E08</name>
    <dbReference type="NCBI Taxonomy" id="1456044"/>
    <lineage>
        <taxon>Archaea</taxon>
        <taxon>Nitrososphaerota</taxon>
        <taxon>environmental samples</taxon>
    </lineage>
</organism>
<evidence type="ECO:0000313" key="2">
    <source>
        <dbReference type="EMBL" id="AIF03996.1"/>
    </source>
</evidence>
<sequence length="157" mass="18005">MYRITLFEFLLTLKPTKVQKRVILQDQKEIVEVIQTFFETGKTKDFTVLGNIQLNSPEFSSFSDVPPYGLKGYSESIALEELRFSSISDYDYEIKNAKISIFGTIGVVTFELTQKGILVDNKAFTGQHITINGRATFVLIKKDTWKILHYHLDKISN</sequence>
<dbReference type="Pfam" id="PF13474">
    <property type="entry name" value="SnoaL_3"/>
    <property type="match status" value="1"/>
</dbReference>
<evidence type="ECO:0000259" key="1">
    <source>
        <dbReference type="Pfam" id="PF13474"/>
    </source>
</evidence>
<dbReference type="EMBL" id="KF900696">
    <property type="protein sequence ID" value="AIF03996.1"/>
    <property type="molecule type" value="Genomic_DNA"/>
</dbReference>
<dbReference type="InterPro" id="IPR032710">
    <property type="entry name" value="NTF2-like_dom_sf"/>
</dbReference>
<name>A0A075GJ33_9ARCH</name>
<dbReference type="InterPro" id="IPR037401">
    <property type="entry name" value="SnoaL-like"/>
</dbReference>